<dbReference type="PROSITE" id="PS50104">
    <property type="entry name" value="TIR"/>
    <property type="match status" value="1"/>
</dbReference>
<dbReference type="GO" id="GO:0007165">
    <property type="term" value="P:signal transduction"/>
    <property type="evidence" value="ECO:0007669"/>
    <property type="project" value="InterPro"/>
</dbReference>
<dbReference type="RefSeq" id="WP_135650724.1">
    <property type="nucleotide sequence ID" value="NZ_RQGF01000030.1"/>
</dbReference>
<dbReference type="Pfam" id="PF10137">
    <property type="entry name" value="CAP12-PCTIR_TIR"/>
    <property type="match status" value="1"/>
</dbReference>
<proteinExistence type="predicted"/>
<feature type="domain" description="TIR" evidence="1">
    <location>
        <begin position="5"/>
        <end position="135"/>
    </location>
</feature>
<comment type="caution">
    <text evidence="2">The sequence shown here is derived from an EMBL/GenBank/DDBJ whole genome shotgun (WGS) entry which is preliminary data.</text>
</comment>
<dbReference type="AlphaFoldDB" id="A0A4R9K1E0"/>
<name>A0A4R9K1E0_9LEPT</name>
<protein>
    <submittedName>
        <fullName evidence="2">Nucleotide-binding protein</fullName>
    </submittedName>
</protein>
<evidence type="ECO:0000259" key="1">
    <source>
        <dbReference type="PROSITE" id="PS50104"/>
    </source>
</evidence>
<dbReference type="InterPro" id="IPR019302">
    <property type="entry name" value="CAP12/PCTIR_TIR_dom"/>
</dbReference>
<gene>
    <name evidence="2" type="ORF">EHQ64_15560</name>
</gene>
<evidence type="ECO:0000313" key="3">
    <source>
        <dbReference type="Proteomes" id="UP000297762"/>
    </source>
</evidence>
<dbReference type="OrthoDB" id="348121at2"/>
<sequence length="141" mass="16223">MNDDGEFVVFISHGKSHLWKDVARYIENELEFRTVILAEAINRGKTVIEKLEEETEDCDFAVILMTADDETRARQNVVHEIGFCQGKLGRENVLVLLQTGVEKFTNISGIVYEEFTGDNIKSTFHRISKELEDAYEEFSEE</sequence>
<accession>A0A4R9K1E0</accession>
<dbReference type="Gene3D" id="3.40.50.10140">
    <property type="entry name" value="Toll/interleukin-1 receptor homology (TIR) domain"/>
    <property type="match status" value="1"/>
</dbReference>
<evidence type="ECO:0000313" key="2">
    <source>
        <dbReference type="EMBL" id="TGL59509.1"/>
    </source>
</evidence>
<organism evidence="2 3">
    <name type="scientific">Leptospira sarikeiensis</name>
    <dbReference type="NCBI Taxonomy" id="2484943"/>
    <lineage>
        <taxon>Bacteria</taxon>
        <taxon>Pseudomonadati</taxon>
        <taxon>Spirochaetota</taxon>
        <taxon>Spirochaetia</taxon>
        <taxon>Leptospirales</taxon>
        <taxon>Leptospiraceae</taxon>
        <taxon>Leptospira</taxon>
    </lineage>
</organism>
<dbReference type="EMBL" id="RQGF01000030">
    <property type="protein sequence ID" value="TGL59509.1"/>
    <property type="molecule type" value="Genomic_DNA"/>
</dbReference>
<dbReference type="InterPro" id="IPR000157">
    <property type="entry name" value="TIR_dom"/>
</dbReference>
<keyword evidence="3" id="KW-1185">Reference proteome</keyword>
<reference evidence="2" key="1">
    <citation type="journal article" date="2019" name="PLoS Negl. Trop. Dis.">
        <title>Revisiting the worldwide diversity of Leptospira species in the environment.</title>
        <authorList>
            <person name="Vincent A.T."/>
            <person name="Schiettekatte O."/>
            <person name="Bourhy P."/>
            <person name="Veyrier F.J."/>
            <person name="Picardeau M."/>
        </authorList>
    </citation>
    <scope>NUCLEOTIDE SEQUENCE [LARGE SCALE GENOMIC DNA]</scope>
    <source>
        <strain evidence="2">201702455</strain>
    </source>
</reference>
<dbReference type="Proteomes" id="UP000297762">
    <property type="component" value="Unassembled WGS sequence"/>
</dbReference>
<dbReference type="GO" id="GO:0050135">
    <property type="term" value="F:NADP+ nucleosidase activity"/>
    <property type="evidence" value="ECO:0007669"/>
    <property type="project" value="InterPro"/>
</dbReference>
<dbReference type="InterPro" id="IPR035897">
    <property type="entry name" value="Toll_tir_struct_dom_sf"/>
</dbReference>